<evidence type="ECO:0000313" key="2">
    <source>
        <dbReference type="Proteomes" id="UP000238479"/>
    </source>
</evidence>
<reference evidence="1 2" key="1">
    <citation type="journal article" date="2018" name="Nat. Genet.">
        <title>The Rosa genome provides new insights in the design of modern roses.</title>
        <authorList>
            <person name="Bendahmane M."/>
        </authorList>
    </citation>
    <scope>NUCLEOTIDE SEQUENCE [LARGE SCALE GENOMIC DNA]</scope>
    <source>
        <strain evidence="2">cv. Old Blush</strain>
    </source>
</reference>
<proteinExistence type="predicted"/>
<dbReference type="Gramene" id="PRQ49608">
    <property type="protein sequence ID" value="PRQ49608"/>
    <property type="gene ID" value="RchiOBHm_Chr2g0123811"/>
</dbReference>
<dbReference type="EMBL" id="PDCK01000040">
    <property type="protein sequence ID" value="PRQ49608.1"/>
    <property type="molecule type" value="Genomic_DNA"/>
</dbReference>
<organism evidence="1 2">
    <name type="scientific">Rosa chinensis</name>
    <name type="common">China rose</name>
    <dbReference type="NCBI Taxonomy" id="74649"/>
    <lineage>
        <taxon>Eukaryota</taxon>
        <taxon>Viridiplantae</taxon>
        <taxon>Streptophyta</taxon>
        <taxon>Embryophyta</taxon>
        <taxon>Tracheophyta</taxon>
        <taxon>Spermatophyta</taxon>
        <taxon>Magnoliopsida</taxon>
        <taxon>eudicotyledons</taxon>
        <taxon>Gunneridae</taxon>
        <taxon>Pentapetalae</taxon>
        <taxon>rosids</taxon>
        <taxon>fabids</taxon>
        <taxon>Rosales</taxon>
        <taxon>Rosaceae</taxon>
        <taxon>Rosoideae</taxon>
        <taxon>Rosoideae incertae sedis</taxon>
        <taxon>Rosa</taxon>
    </lineage>
</organism>
<dbReference type="PANTHER" id="PTHR22726:SF1">
    <property type="entry name" value="METALLOENDOPEPTIDASE OMA1, MITOCHONDRIAL"/>
    <property type="match status" value="1"/>
</dbReference>
<dbReference type="GO" id="GO:0051603">
    <property type="term" value="P:proteolysis involved in protein catabolic process"/>
    <property type="evidence" value="ECO:0007669"/>
    <property type="project" value="TreeGrafter"/>
</dbReference>
<dbReference type="Proteomes" id="UP000238479">
    <property type="component" value="Chromosome 2"/>
</dbReference>
<gene>
    <name evidence="1" type="ORF">RchiOBHm_Chr2g0123811</name>
</gene>
<accession>A0A2P6RT44</accession>
<evidence type="ECO:0000313" key="1">
    <source>
        <dbReference type="EMBL" id="PRQ49608.1"/>
    </source>
</evidence>
<dbReference type="GO" id="GO:0004222">
    <property type="term" value="F:metalloendopeptidase activity"/>
    <property type="evidence" value="ECO:0007669"/>
    <property type="project" value="TreeGrafter"/>
</dbReference>
<dbReference type="PANTHER" id="PTHR22726">
    <property type="entry name" value="METALLOENDOPEPTIDASE OMA1"/>
    <property type="match status" value="1"/>
</dbReference>
<comment type="caution">
    <text evidence="1">The sequence shown here is derived from an EMBL/GenBank/DDBJ whole genome shotgun (WGS) entry which is preliminary data.</text>
</comment>
<dbReference type="AlphaFoldDB" id="A0A2P6RT44"/>
<sequence>MEGEKGKMEGNWSREDEILDDKWIEHSRKKGKDSGVKDATSHLVDLDWKILAVDEPNVNVFCLLGGKIVVFIGLLKQFRSDICRYSYDNWS</sequence>
<dbReference type="InterPro" id="IPR051156">
    <property type="entry name" value="Mito/Outer_Membr_Metalloprot"/>
</dbReference>
<dbReference type="STRING" id="74649.A0A2P6RT44"/>
<name>A0A2P6RT44_ROSCH</name>
<protein>
    <submittedName>
        <fullName evidence="1">Uncharacterized protein</fullName>
    </submittedName>
</protein>
<dbReference type="GO" id="GO:0016020">
    <property type="term" value="C:membrane"/>
    <property type="evidence" value="ECO:0007669"/>
    <property type="project" value="TreeGrafter"/>
</dbReference>
<keyword evidence="2" id="KW-1185">Reference proteome</keyword>